<dbReference type="InterPro" id="IPR036866">
    <property type="entry name" value="RibonucZ/Hydroxyglut_hydro"/>
</dbReference>
<comment type="catalytic activity">
    <reaction evidence="5">
        <text>3',5'-cyclic CMP + H2O = CMP + H(+)</text>
        <dbReference type="Rhea" id="RHEA:72675"/>
        <dbReference type="ChEBI" id="CHEBI:15377"/>
        <dbReference type="ChEBI" id="CHEBI:15378"/>
        <dbReference type="ChEBI" id="CHEBI:58003"/>
        <dbReference type="ChEBI" id="CHEBI:60377"/>
    </reaction>
    <physiologicalReaction direction="left-to-right" evidence="5">
        <dbReference type="Rhea" id="RHEA:72676"/>
    </physiologicalReaction>
</comment>
<keyword evidence="4" id="KW-0862">Zinc</keyword>
<comment type="caution">
    <text evidence="9">The sequence shown here is derived from an EMBL/GenBank/DDBJ whole genome shotgun (WGS) entry which is preliminary data.</text>
</comment>
<evidence type="ECO:0000259" key="8">
    <source>
        <dbReference type="SMART" id="SM00849"/>
    </source>
</evidence>
<reference evidence="9 10" key="1">
    <citation type="submission" date="2020-04" db="EMBL/GenBank/DDBJ databases">
        <authorList>
            <person name="Hitch T.C.A."/>
            <person name="Wylensek D."/>
            <person name="Clavel T."/>
        </authorList>
    </citation>
    <scope>NUCLEOTIDE SEQUENCE [LARGE SCALE GENOMIC DNA]</scope>
    <source>
        <strain evidence="9 10">WB01_D5_05</strain>
    </source>
</reference>
<evidence type="ECO:0000256" key="3">
    <source>
        <dbReference type="ARBA" id="ARBA00022801"/>
    </source>
</evidence>
<evidence type="ECO:0000313" key="9">
    <source>
        <dbReference type="EMBL" id="NME97091.1"/>
    </source>
</evidence>
<dbReference type="GO" id="GO:0046872">
    <property type="term" value="F:metal ion binding"/>
    <property type="evidence" value="ECO:0007669"/>
    <property type="project" value="UniProtKB-KW"/>
</dbReference>
<dbReference type="Pfam" id="PF00753">
    <property type="entry name" value="Lactamase_B"/>
    <property type="match status" value="1"/>
</dbReference>
<dbReference type="EMBL" id="JABAGO010000002">
    <property type="protein sequence ID" value="NME97091.1"/>
    <property type="molecule type" value="Genomic_DNA"/>
</dbReference>
<dbReference type="GO" id="GO:0016787">
    <property type="term" value="F:hydrolase activity"/>
    <property type="evidence" value="ECO:0007669"/>
    <property type="project" value="UniProtKB-KW"/>
</dbReference>
<feature type="domain" description="Metallo-beta-lactamase" evidence="8">
    <location>
        <begin position="18"/>
        <end position="196"/>
    </location>
</feature>
<evidence type="ECO:0000256" key="2">
    <source>
        <dbReference type="ARBA" id="ARBA00022723"/>
    </source>
</evidence>
<evidence type="ECO:0000256" key="7">
    <source>
        <dbReference type="ARBA" id="ARBA00048505"/>
    </source>
</evidence>
<evidence type="ECO:0000256" key="5">
    <source>
        <dbReference type="ARBA" id="ARBA00034221"/>
    </source>
</evidence>
<comment type="catalytic activity">
    <reaction evidence="7">
        <text>3',5'-cyclic UMP + H2O = UMP + H(+)</text>
        <dbReference type="Rhea" id="RHEA:70575"/>
        <dbReference type="ChEBI" id="CHEBI:15377"/>
        <dbReference type="ChEBI" id="CHEBI:15378"/>
        <dbReference type="ChEBI" id="CHEBI:57865"/>
        <dbReference type="ChEBI" id="CHEBI:184387"/>
    </reaction>
    <physiologicalReaction direction="left-to-right" evidence="7">
        <dbReference type="Rhea" id="RHEA:70576"/>
    </physiologicalReaction>
</comment>
<evidence type="ECO:0000313" key="10">
    <source>
        <dbReference type="Proteomes" id="UP000561326"/>
    </source>
</evidence>
<protein>
    <submittedName>
        <fullName evidence="9">MBL fold metallo-hydrolase</fullName>
    </submittedName>
</protein>
<sequence>MQEGSSLRIYTFPLGPLQTNCYVVANEETNEAIIIDAGMHPGELLDKANEYEVQAILLTHAHFDHMGGLEQVRKKTGAPVYIHNAEQEWLTNPTLNGSSNWPMIGGPMTTDRAEHEVKDGDLLTFAGFNVQVMETPGHTPGGVSFLIGQELFSGDTLFAHSIGRTDLPGGNYEQLIRSIQEKLLPLPEETRVYPGHGPDTTIGFEKLHNPFIVETLR</sequence>
<dbReference type="CDD" id="cd06262">
    <property type="entry name" value="metallo-hydrolase-like_MBL-fold"/>
    <property type="match status" value="1"/>
</dbReference>
<dbReference type="InterPro" id="IPR051453">
    <property type="entry name" value="MBL_Glyoxalase_II"/>
</dbReference>
<organism evidence="9 10">
    <name type="scientific">Aneurinibacillus aneurinilyticus</name>
    <name type="common">Bacillus aneurinolyticus</name>
    <dbReference type="NCBI Taxonomy" id="1391"/>
    <lineage>
        <taxon>Bacteria</taxon>
        <taxon>Bacillati</taxon>
        <taxon>Bacillota</taxon>
        <taxon>Bacilli</taxon>
        <taxon>Bacillales</taxon>
        <taxon>Paenibacillaceae</taxon>
        <taxon>Aneurinibacillus group</taxon>
        <taxon>Aneurinibacillus</taxon>
    </lineage>
</organism>
<keyword evidence="2" id="KW-0479">Metal-binding</keyword>
<evidence type="ECO:0000256" key="6">
    <source>
        <dbReference type="ARBA" id="ARBA00034301"/>
    </source>
</evidence>
<dbReference type="PANTHER" id="PTHR46233">
    <property type="entry name" value="HYDROXYACYLGLUTATHIONE HYDROLASE GLOC"/>
    <property type="match status" value="1"/>
</dbReference>
<dbReference type="SMART" id="SM00849">
    <property type="entry name" value="Lactamase_B"/>
    <property type="match status" value="1"/>
</dbReference>
<dbReference type="Gene3D" id="3.60.15.10">
    <property type="entry name" value="Ribonuclease Z/Hydroxyacylglutathione hydrolase-like"/>
    <property type="match status" value="1"/>
</dbReference>
<dbReference type="Proteomes" id="UP000561326">
    <property type="component" value="Unassembled WGS sequence"/>
</dbReference>
<comment type="cofactor">
    <cofactor evidence="1">
        <name>Zn(2+)</name>
        <dbReference type="ChEBI" id="CHEBI:29105"/>
    </cofactor>
</comment>
<dbReference type="InterPro" id="IPR001279">
    <property type="entry name" value="Metallo-B-lactamas"/>
</dbReference>
<evidence type="ECO:0000256" key="4">
    <source>
        <dbReference type="ARBA" id="ARBA00022833"/>
    </source>
</evidence>
<gene>
    <name evidence="9" type="ORF">HF838_02350</name>
</gene>
<dbReference type="SUPFAM" id="SSF56281">
    <property type="entry name" value="Metallo-hydrolase/oxidoreductase"/>
    <property type="match status" value="1"/>
</dbReference>
<dbReference type="PANTHER" id="PTHR46233:SF3">
    <property type="entry name" value="HYDROXYACYLGLUTATHIONE HYDROLASE GLOC"/>
    <property type="match status" value="1"/>
</dbReference>
<name>A0A848CQ06_ANEAE</name>
<proteinExistence type="predicted"/>
<comment type="function">
    <text evidence="6">Counteracts the endogenous Pycsar antiviral defense system. Phosphodiesterase that enables metal-dependent hydrolysis of host cyclic nucleotide Pycsar defense signals such as cCMP and cUMP.</text>
</comment>
<accession>A0A848CQ06</accession>
<evidence type="ECO:0000256" key="1">
    <source>
        <dbReference type="ARBA" id="ARBA00001947"/>
    </source>
</evidence>
<dbReference type="AlphaFoldDB" id="A0A848CQ06"/>
<keyword evidence="3 9" id="KW-0378">Hydrolase</keyword>